<sequence length="433" mass="48127">MSEPSASTPCFSDCAYSQLITNRYLNDSEVSNPVRINDKLSIHLSQAFIKDFPEWILPTKGEYTPGSSNGEIVIIAYACEQGIEGCDLLPSDKSRKEGRVVYYSDGVQEGQALNLSYLPIYGPITYTGKPLILQLHIMELDIQGEQSSNLIKTLADYGKKSLAPATATLSLLEDLGLSLLQGEQHDRIFSFSMVLAPEGGVHGVPYPHLSAGNYLFVRQDNSNTNHWDNLKFDTGRGRLMTCTTSSSPQCVEYQENTYMVVQIQKGFAEASLDKQQTLAVLLKELESKQDASTSEIEKIWRQRLNQIVSSDLFSTLSDKLYLLEQPLPPTPNADKPVKLSQWQQKKDNKALTASRFFDQFTLALNNYRAKKCWSKDNADSCSDKLSNSQIDSLVVRIRALPNINDSDIPLNLSSESATTGLNSSKLKAPFIAE</sequence>
<evidence type="ECO:0000313" key="1">
    <source>
        <dbReference type="EMBL" id="RRC96931.1"/>
    </source>
</evidence>
<gene>
    <name evidence="1" type="ORF">EHS89_19530</name>
</gene>
<dbReference type="AlphaFoldDB" id="A0A3P1SI37"/>
<dbReference type="EMBL" id="RQXV01000015">
    <property type="protein sequence ID" value="RRC96931.1"/>
    <property type="molecule type" value="Genomic_DNA"/>
</dbReference>
<keyword evidence="2" id="KW-1185">Reference proteome</keyword>
<accession>A0A3P1SI37</accession>
<name>A0A3P1SI37_9GAMM</name>
<proteinExistence type="predicted"/>
<protein>
    <submittedName>
        <fullName evidence="1">Uncharacterized protein</fullName>
    </submittedName>
</protein>
<organism evidence="1 2">
    <name type="scientific">Amphritea balenae</name>
    <dbReference type="NCBI Taxonomy" id="452629"/>
    <lineage>
        <taxon>Bacteria</taxon>
        <taxon>Pseudomonadati</taxon>
        <taxon>Pseudomonadota</taxon>
        <taxon>Gammaproteobacteria</taxon>
        <taxon>Oceanospirillales</taxon>
        <taxon>Oceanospirillaceae</taxon>
        <taxon>Amphritea</taxon>
    </lineage>
</organism>
<dbReference type="RefSeq" id="WP_148091905.1">
    <property type="nucleotide sequence ID" value="NZ_BMOH01000010.1"/>
</dbReference>
<evidence type="ECO:0000313" key="2">
    <source>
        <dbReference type="Proteomes" id="UP000267535"/>
    </source>
</evidence>
<dbReference type="Proteomes" id="UP000267535">
    <property type="component" value="Unassembled WGS sequence"/>
</dbReference>
<dbReference type="OrthoDB" id="7067117at2"/>
<comment type="caution">
    <text evidence="1">The sequence shown here is derived from an EMBL/GenBank/DDBJ whole genome shotgun (WGS) entry which is preliminary data.</text>
</comment>
<reference evidence="1 2" key="1">
    <citation type="submission" date="2018-11" db="EMBL/GenBank/DDBJ databases">
        <title>The draft genome sequence of Amphritea balenae JAMM 1525T.</title>
        <authorList>
            <person name="Fang Z."/>
            <person name="Zhang Y."/>
            <person name="Han X."/>
        </authorList>
    </citation>
    <scope>NUCLEOTIDE SEQUENCE [LARGE SCALE GENOMIC DNA]</scope>
    <source>
        <strain evidence="1 2">JAMM 1525</strain>
    </source>
</reference>